<dbReference type="Gene3D" id="2.70.70.10">
    <property type="entry name" value="Glucose Permease (Domain IIA)"/>
    <property type="match status" value="1"/>
</dbReference>
<dbReference type="InterPro" id="IPR013013">
    <property type="entry name" value="PTS_EIIC_1"/>
</dbReference>
<evidence type="ECO:0000256" key="3">
    <source>
        <dbReference type="ARBA" id="ARBA00022475"/>
    </source>
</evidence>
<dbReference type="Pfam" id="PF00358">
    <property type="entry name" value="PTS_EIIA_1"/>
    <property type="match status" value="1"/>
</dbReference>
<feature type="transmembrane region" description="Helical" evidence="12">
    <location>
        <begin position="136"/>
        <end position="161"/>
    </location>
</feature>
<dbReference type="InterPro" id="IPR003352">
    <property type="entry name" value="PTS_EIIC"/>
</dbReference>
<keyword evidence="3" id="KW-1003">Cell membrane</keyword>
<evidence type="ECO:0000256" key="9">
    <source>
        <dbReference type="ARBA" id="ARBA00022989"/>
    </source>
</evidence>
<evidence type="ECO:0000256" key="8">
    <source>
        <dbReference type="ARBA" id="ARBA00022777"/>
    </source>
</evidence>
<feature type="transmembrane region" description="Helical" evidence="12">
    <location>
        <begin position="256"/>
        <end position="273"/>
    </location>
</feature>
<dbReference type="NCBIfam" id="TIGR00830">
    <property type="entry name" value="PTBA"/>
    <property type="match status" value="1"/>
</dbReference>
<feature type="transmembrane region" description="Helical" evidence="12">
    <location>
        <begin position="285"/>
        <end position="311"/>
    </location>
</feature>
<keyword evidence="8" id="KW-0418">Kinase</keyword>
<evidence type="ECO:0000256" key="4">
    <source>
        <dbReference type="ARBA" id="ARBA00022597"/>
    </source>
</evidence>
<evidence type="ECO:0000256" key="2">
    <source>
        <dbReference type="ARBA" id="ARBA00022448"/>
    </source>
</evidence>
<evidence type="ECO:0000259" key="15">
    <source>
        <dbReference type="PROSITE" id="PS51103"/>
    </source>
</evidence>
<evidence type="ECO:0000259" key="14">
    <source>
        <dbReference type="PROSITE" id="PS51098"/>
    </source>
</evidence>
<dbReference type="GO" id="GO:0009401">
    <property type="term" value="P:phosphoenolpyruvate-dependent sugar phosphotransferase system"/>
    <property type="evidence" value="ECO:0007669"/>
    <property type="project" value="UniProtKB-KW"/>
</dbReference>
<dbReference type="OrthoDB" id="9797715at2"/>
<dbReference type="FunFam" id="3.30.1360.60:FF:000001">
    <property type="entry name" value="PTS system glucose-specific IIBC component PtsG"/>
    <property type="match status" value="1"/>
</dbReference>
<evidence type="ECO:0000256" key="6">
    <source>
        <dbReference type="ARBA" id="ARBA00022683"/>
    </source>
</evidence>
<name>A0A4Y3UJQ5_9MICO</name>
<protein>
    <submittedName>
        <fullName evidence="16">PTS system IIA component (Glc family) /PTS system IIB component (Glc family) /PTS system IIC component (Glc family)</fullName>
    </submittedName>
</protein>
<dbReference type="GO" id="GO:0005886">
    <property type="term" value="C:plasma membrane"/>
    <property type="evidence" value="ECO:0007669"/>
    <property type="project" value="UniProtKB-SubCell"/>
</dbReference>
<dbReference type="Pfam" id="PF00367">
    <property type="entry name" value="PTS_EIIB"/>
    <property type="match status" value="1"/>
</dbReference>
<dbReference type="InterPro" id="IPR050558">
    <property type="entry name" value="PTS_Sugar-Specific_Components"/>
</dbReference>
<proteinExistence type="predicted"/>
<accession>A0A4Y3UJQ5</accession>
<dbReference type="PROSITE" id="PS01035">
    <property type="entry name" value="PTS_EIIB_TYPE_1_CYS"/>
    <property type="match status" value="1"/>
</dbReference>
<dbReference type="PANTHER" id="PTHR30175:SF1">
    <property type="entry name" value="PTS SYSTEM ARBUTIN-, CELLOBIOSE-, AND SALICIN-SPECIFIC EIIBC COMPONENT-RELATED"/>
    <property type="match status" value="1"/>
</dbReference>
<evidence type="ECO:0000256" key="7">
    <source>
        <dbReference type="ARBA" id="ARBA00022692"/>
    </source>
</evidence>
<dbReference type="FunFam" id="2.70.70.10:FF:000001">
    <property type="entry name" value="PTS system glucose-specific IIA component"/>
    <property type="match status" value="1"/>
</dbReference>
<dbReference type="PROSITE" id="PS51098">
    <property type="entry name" value="PTS_EIIB_TYPE_1"/>
    <property type="match status" value="1"/>
</dbReference>
<dbReference type="SUPFAM" id="SSF55604">
    <property type="entry name" value="Glucose permease domain IIB"/>
    <property type="match status" value="1"/>
</dbReference>
<keyword evidence="10 12" id="KW-0472">Membrane</keyword>
<gene>
    <name evidence="16" type="ORF">FHX68_2659</name>
</gene>
<feature type="transmembrane region" description="Helical" evidence="12">
    <location>
        <begin position="199"/>
        <end position="218"/>
    </location>
</feature>
<dbReference type="Gene3D" id="3.30.1360.60">
    <property type="entry name" value="Glucose permease domain IIB"/>
    <property type="match status" value="1"/>
</dbReference>
<evidence type="ECO:0000259" key="13">
    <source>
        <dbReference type="PROSITE" id="PS51093"/>
    </source>
</evidence>
<evidence type="ECO:0000256" key="5">
    <source>
        <dbReference type="ARBA" id="ARBA00022679"/>
    </source>
</evidence>
<keyword evidence="2" id="KW-0813">Transport</keyword>
<dbReference type="PROSITE" id="PS51093">
    <property type="entry name" value="PTS_EIIA_TYPE_1"/>
    <property type="match status" value="1"/>
</dbReference>
<dbReference type="InterPro" id="IPR036878">
    <property type="entry name" value="Glu_permease_IIB"/>
</dbReference>
<evidence type="ECO:0000313" key="17">
    <source>
        <dbReference type="Proteomes" id="UP000319804"/>
    </source>
</evidence>
<comment type="caution">
    <text evidence="16">The sequence shown here is derived from an EMBL/GenBank/DDBJ whole genome shotgun (WGS) entry which is preliminary data.</text>
</comment>
<dbReference type="PROSITE" id="PS00371">
    <property type="entry name" value="PTS_EIIA_TYPE_1_HIS"/>
    <property type="match status" value="1"/>
</dbReference>
<dbReference type="Pfam" id="PF02378">
    <property type="entry name" value="PTS_EIIC"/>
    <property type="match status" value="1"/>
</dbReference>
<organism evidence="16 17">
    <name type="scientific">Microbacterium lacticum</name>
    <dbReference type="NCBI Taxonomy" id="33885"/>
    <lineage>
        <taxon>Bacteria</taxon>
        <taxon>Bacillati</taxon>
        <taxon>Actinomycetota</taxon>
        <taxon>Actinomycetes</taxon>
        <taxon>Micrococcales</taxon>
        <taxon>Microbacteriaceae</taxon>
        <taxon>Microbacterium</taxon>
    </lineage>
</organism>
<dbReference type="GO" id="GO:0008982">
    <property type="term" value="F:protein-N(PI)-phosphohistidine-sugar phosphotransferase activity"/>
    <property type="evidence" value="ECO:0007669"/>
    <property type="project" value="InterPro"/>
</dbReference>
<evidence type="ECO:0000313" key="16">
    <source>
        <dbReference type="EMBL" id="TQM91434.1"/>
    </source>
</evidence>
<dbReference type="CDD" id="cd00212">
    <property type="entry name" value="PTS_IIB_glc"/>
    <property type="match status" value="1"/>
</dbReference>
<feature type="transmembrane region" description="Helical" evidence="12">
    <location>
        <begin position="323"/>
        <end position="339"/>
    </location>
</feature>
<feature type="domain" description="PTS EIIB type-1" evidence="14">
    <location>
        <begin position="3"/>
        <end position="86"/>
    </location>
</feature>
<evidence type="ECO:0000256" key="1">
    <source>
        <dbReference type="ARBA" id="ARBA00004651"/>
    </source>
</evidence>
<keyword evidence="9 12" id="KW-1133">Transmembrane helix</keyword>
<dbReference type="GO" id="GO:0016301">
    <property type="term" value="F:kinase activity"/>
    <property type="evidence" value="ECO:0007669"/>
    <property type="project" value="UniProtKB-KW"/>
</dbReference>
<feature type="transmembrane region" description="Helical" evidence="12">
    <location>
        <begin position="429"/>
        <end position="452"/>
    </location>
</feature>
<dbReference type="PANTHER" id="PTHR30175">
    <property type="entry name" value="PHOSPHOTRANSFERASE SYSTEM TRANSPORT PROTEIN"/>
    <property type="match status" value="1"/>
</dbReference>
<dbReference type="InterPro" id="IPR001127">
    <property type="entry name" value="PTS_EIIA_1_perm"/>
</dbReference>
<evidence type="ECO:0000256" key="12">
    <source>
        <dbReference type="SAM" id="Phobius"/>
    </source>
</evidence>
<dbReference type="InterPro" id="IPR011055">
    <property type="entry name" value="Dup_hybrid_motif"/>
</dbReference>
<feature type="domain" description="PTS EIIC type-1" evidence="15">
    <location>
        <begin position="127"/>
        <end position="507"/>
    </location>
</feature>
<evidence type="ECO:0000256" key="10">
    <source>
        <dbReference type="ARBA" id="ARBA00023136"/>
    </source>
</evidence>
<dbReference type="SUPFAM" id="SSF51261">
    <property type="entry name" value="Duplicated hybrid motif"/>
    <property type="match status" value="1"/>
</dbReference>
<feature type="transmembrane region" description="Helical" evidence="12">
    <location>
        <begin position="472"/>
        <end position="492"/>
    </location>
</feature>
<dbReference type="InterPro" id="IPR018113">
    <property type="entry name" value="PTrfase_EIIB_Cys"/>
</dbReference>
<feature type="active site" description="Phosphocysteine intermediate; for EIIB activity" evidence="11">
    <location>
        <position position="25"/>
    </location>
</feature>
<dbReference type="RefSeq" id="WP_141380182.1">
    <property type="nucleotide sequence ID" value="NZ_BJNA01000016.1"/>
</dbReference>
<sequence>MAYEPAQEIVDAVGGPDNIASLTHCATRLRFQLKDGDKADKNTAEKIPGVLGAVPQSGDRFQVVIGGGVQNVYNEIMALPVMAGVGTGGGAAASGGGGAGESDADIKARERAKGPRGTNAWLDTLFEFLSDSFRPILGALLGASLFITFMALAATLGWIPAWNSPGVELPPSWAFVNLMWKCVFIFLPLMVAYNASQKIGADPWVGFAIMAVVMLPGFTDLGKTQDAVQTTFLGSDITTVQVFGMPLTIFDYSSQVFPPLLMAAVLGLVYKGLRKIIPENIQLIFVPFLAMLIMIPLTAFLIGPIGVYAGAALANLLSSINNFSPFIFAIVIPLAYPFMVPLGLHWPINAIMLLNIQTLGYDFIQGPMGAWNFACFGATAGVLVLAWREKDKQMRQTATGALAAGLLGGISEPSLYGIHLRYKRIYPRMLVGCLTGGLIIGIGSLILGLPNGITTQAFVFTSLLTIPAFNPIGLYAIAVLGAFVVAMVLVMISGYKNPADAEPALAGATTATEDARIAGGAADEAASVSNVAGGEELLPGAGAGAAGAAGGAAAGAAAGSATALATKGEGEATDVGALIQVASPLDGTAVGLDTVPDPVFAGGVMGPGVAVEPTGDTVYAPGAGTVVAAQPTGHAFGLQLDNGVEVLIHVGIDTVNLKGEGFDVKVKNGDRVETGTPLVTFDRAVIEKAGYPLITPVIVLNGDAFDTVDPVKLGPVSHGEPLLNIQKKA</sequence>
<feature type="transmembrane region" description="Helical" evidence="12">
    <location>
        <begin position="370"/>
        <end position="387"/>
    </location>
</feature>
<comment type="subcellular location">
    <subcellularLocation>
        <location evidence="1">Cell membrane</location>
        <topology evidence="1">Multi-pass membrane protein</topology>
    </subcellularLocation>
</comment>
<dbReference type="Proteomes" id="UP000319804">
    <property type="component" value="Unassembled WGS sequence"/>
</dbReference>
<keyword evidence="6" id="KW-0598">Phosphotransferase system</keyword>
<reference evidence="16 17" key="1">
    <citation type="submission" date="2019-06" db="EMBL/GenBank/DDBJ databases">
        <title>Sequencing the genomes of 1000 actinobacteria strains.</title>
        <authorList>
            <person name="Klenk H.-P."/>
        </authorList>
    </citation>
    <scope>NUCLEOTIDE SEQUENCE [LARGE SCALE GENOMIC DNA]</scope>
    <source>
        <strain evidence="16 17">DSM 20427</strain>
    </source>
</reference>
<keyword evidence="17" id="KW-1185">Reference proteome</keyword>
<feature type="transmembrane region" description="Helical" evidence="12">
    <location>
        <begin position="173"/>
        <end position="192"/>
    </location>
</feature>
<evidence type="ECO:0000256" key="11">
    <source>
        <dbReference type="PROSITE-ProRule" id="PRU00421"/>
    </source>
</evidence>
<dbReference type="AlphaFoldDB" id="A0A4Y3UJQ5"/>
<keyword evidence="7 12" id="KW-0812">Transmembrane</keyword>
<dbReference type="PROSITE" id="PS51103">
    <property type="entry name" value="PTS_EIIC_TYPE_1"/>
    <property type="match status" value="1"/>
</dbReference>
<dbReference type="InterPro" id="IPR001996">
    <property type="entry name" value="PTS_IIB_1"/>
</dbReference>
<keyword evidence="4" id="KW-0762">Sugar transport</keyword>
<dbReference type="EMBL" id="VFPS01000005">
    <property type="protein sequence ID" value="TQM91434.1"/>
    <property type="molecule type" value="Genomic_DNA"/>
</dbReference>
<keyword evidence="5" id="KW-0808">Transferase</keyword>
<feature type="domain" description="PTS EIIA type-1" evidence="13">
    <location>
        <begin position="597"/>
        <end position="701"/>
    </location>
</feature>